<sequence length="385" mass="42377">MRLSRLIGVCLFALLPALPAPAASDSDRSDRARAELDALQDKIDKVRKQIAADKSKRGDLSSRLAAAEDEISTASRRLRTLDADIGKARASVASLAGRRNEERDQLTDRLDALRAQVRAAYANGRMDKMRLLLSGQSPEKLGRMLVYYEYFAKAQTRQVASLREALSDLVVRQKALEKEQATLTRQREARSDTLAQLEANQQQRRNTIAALDKRLSSRAASLDEMKADAARLENLMSSLRKQLATLPEPSGDNTPFSQLKGRMTPPVRGSVLARFGTRKAGGPLRWQGEWLSAPEGTPVTAVAGGRVVYVGYMHRYGLIVIIDHGHNYYTLYGHAESTYVEVGDSVDRGQAIAKAGRSGGHSRSGTYFEIRRGQTPINPSSWLSG</sequence>
<dbReference type="GO" id="GO:0016787">
    <property type="term" value="F:hydrolase activity"/>
    <property type="evidence" value="ECO:0007669"/>
    <property type="project" value="UniProtKB-KW"/>
</dbReference>
<evidence type="ECO:0000256" key="1">
    <source>
        <dbReference type="SAM" id="Coils"/>
    </source>
</evidence>
<feature type="signal peptide" evidence="2">
    <location>
        <begin position="1"/>
        <end position="22"/>
    </location>
</feature>
<feature type="coiled-coil region" evidence="1">
    <location>
        <begin position="22"/>
        <end position="123"/>
    </location>
</feature>
<dbReference type="CDD" id="cd12797">
    <property type="entry name" value="M23_peptidase"/>
    <property type="match status" value="1"/>
</dbReference>
<dbReference type="SUPFAM" id="SSF51261">
    <property type="entry name" value="Duplicated hybrid motif"/>
    <property type="match status" value="1"/>
</dbReference>
<evidence type="ECO:0000259" key="3">
    <source>
        <dbReference type="Pfam" id="PF01551"/>
    </source>
</evidence>
<dbReference type="RefSeq" id="WP_380687563.1">
    <property type="nucleotide sequence ID" value="NZ_JBHRSS010000003.1"/>
</dbReference>
<comment type="caution">
    <text evidence="4">The sequence shown here is derived from an EMBL/GenBank/DDBJ whole genome shotgun (WGS) entry which is preliminary data.</text>
</comment>
<keyword evidence="5" id="KW-1185">Reference proteome</keyword>
<proteinExistence type="predicted"/>
<dbReference type="InterPro" id="IPR016047">
    <property type="entry name" value="M23ase_b-sheet_dom"/>
</dbReference>
<dbReference type="InterPro" id="IPR011055">
    <property type="entry name" value="Dup_hybrid_motif"/>
</dbReference>
<dbReference type="InterPro" id="IPR050570">
    <property type="entry name" value="Cell_wall_metabolism_enzyme"/>
</dbReference>
<dbReference type="Gene3D" id="6.10.250.3150">
    <property type="match status" value="1"/>
</dbReference>
<dbReference type="PANTHER" id="PTHR21666:SF270">
    <property type="entry name" value="MUREIN HYDROLASE ACTIVATOR ENVC"/>
    <property type="match status" value="1"/>
</dbReference>
<evidence type="ECO:0000313" key="4">
    <source>
        <dbReference type="EMBL" id="MFC3103487.1"/>
    </source>
</evidence>
<protein>
    <submittedName>
        <fullName evidence="4">Murein hydrolase activator EnvC family protein</fullName>
    </submittedName>
</protein>
<evidence type="ECO:0000256" key="2">
    <source>
        <dbReference type="SAM" id="SignalP"/>
    </source>
</evidence>
<name>A0ABV7EP78_9GAMM</name>
<dbReference type="Proteomes" id="UP001595462">
    <property type="component" value="Unassembled WGS sequence"/>
</dbReference>
<feature type="chain" id="PRO_5046988325" evidence="2">
    <location>
        <begin position="23"/>
        <end position="385"/>
    </location>
</feature>
<feature type="domain" description="M23ase beta-sheet core" evidence="3">
    <location>
        <begin position="286"/>
        <end position="379"/>
    </location>
</feature>
<keyword evidence="1" id="KW-0175">Coiled coil</keyword>
<organism evidence="4 5">
    <name type="scientific">Salinisphaera aquimarina</name>
    <dbReference type="NCBI Taxonomy" id="2094031"/>
    <lineage>
        <taxon>Bacteria</taxon>
        <taxon>Pseudomonadati</taxon>
        <taxon>Pseudomonadota</taxon>
        <taxon>Gammaproteobacteria</taxon>
        <taxon>Salinisphaerales</taxon>
        <taxon>Salinisphaeraceae</taxon>
        <taxon>Salinisphaera</taxon>
    </lineage>
</organism>
<keyword evidence="4" id="KW-0378">Hydrolase</keyword>
<reference evidence="5" key="1">
    <citation type="journal article" date="2019" name="Int. J. Syst. Evol. Microbiol.">
        <title>The Global Catalogue of Microorganisms (GCM) 10K type strain sequencing project: providing services to taxonomists for standard genome sequencing and annotation.</title>
        <authorList>
            <consortium name="The Broad Institute Genomics Platform"/>
            <consortium name="The Broad Institute Genome Sequencing Center for Infectious Disease"/>
            <person name="Wu L."/>
            <person name="Ma J."/>
        </authorList>
    </citation>
    <scope>NUCLEOTIDE SEQUENCE [LARGE SCALE GENOMIC DNA]</scope>
    <source>
        <strain evidence="5">KCTC 52640</strain>
    </source>
</reference>
<dbReference type="PANTHER" id="PTHR21666">
    <property type="entry name" value="PEPTIDASE-RELATED"/>
    <property type="match status" value="1"/>
</dbReference>
<dbReference type="Gene3D" id="2.70.70.10">
    <property type="entry name" value="Glucose Permease (Domain IIA)"/>
    <property type="match status" value="1"/>
</dbReference>
<feature type="coiled-coil region" evidence="1">
    <location>
        <begin position="159"/>
        <end position="242"/>
    </location>
</feature>
<gene>
    <name evidence="4" type="ORF">ACFOSU_06250</name>
</gene>
<accession>A0ABV7EP78</accession>
<dbReference type="EMBL" id="JBHRSS010000003">
    <property type="protein sequence ID" value="MFC3103487.1"/>
    <property type="molecule type" value="Genomic_DNA"/>
</dbReference>
<evidence type="ECO:0000313" key="5">
    <source>
        <dbReference type="Proteomes" id="UP001595462"/>
    </source>
</evidence>
<keyword evidence="2" id="KW-0732">Signal</keyword>
<dbReference type="Pfam" id="PF01551">
    <property type="entry name" value="Peptidase_M23"/>
    <property type="match status" value="1"/>
</dbReference>